<dbReference type="InterPro" id="IPR005331">
    <property type="entry name" value="Sulfotransferase"/>
</dbReference>
<dbReference type="SUPFAM" id="SSF52540">
    <property type="entry name" value="P-loop containing nucleoside triphosphate hydrolases"/>
    <property type="match status" value="1"/>
</dbReference>
<dbReference type="EMBL" id="RWKW01000015">
    <property type="protein sequence ID" value="RST87537.1"/>
    <property type="molecule type" value="Genomic_DNA"/>
</dbReference>
<dbReference type="GO" id="GO:0008146">
    <property type="term" value="F:sulfotransferase activity"/>
    <property type="evidence" value="ECO:0007669"/>
    <property type="project" value="InterPro"/>
</dbReference>
<dbReference type="GO" id="GO:0016020">
    <property type="term" value="C:membrane"/>
    <property type="evidence" value="ECO:0007669"/>
    <property type="project" value="InterPro"/>
</dbReference>
<comment type="caution">
    <text evidence="1">The sequence shown here is derived from an EMBL/GenBank/DDBJ whole genome shotgun (WGS) entry which is preliminary data.</text>
</comment>
<name>A0A429Z1H1_9HYPH</name>
<evidence type="ECO:0008006" key="3">
    <source>
        <dbReference type="Google" id="ProtNLM"/>
    </source>
</evidence>
<organism evidence="1 2">
    <name type="scientific">Aquibium carbonis</name>
    <dbReference type="NCBI Taxonomy" id="2495581"/>
    <lineage>
        <taxon>Bacteria</taxon>
        <taxon>Pseudomonadati</taxon>
        <taxon>Pseudomonadota</taxon>
        <taxon>Alphaproteobacteria</taxon>
        <taxon>Hyphomicrobiales</taxon>
        <taxon>Phyllobacteriaceae</taxon>
        <taxon>Aquibium</taxon>
    </lineage>
</organism>
<accession>A0A429Z1H1</accession>
<reference evidence="1 2" key="1">
    <citation type="submission" date="2018-12" db="EMBL/GenBank/DDBJ databases">
        <title>Mesorhizobium carbonis sp. nov., isolated from coal mine water.</title>
        <authorList>
            <person name="Xin W."/>
            <person name="Xu Z."/>
            <person name="Xiang F."/>
            <person name="Zhang J."/>
            <person name="Xi L."/>
            <person name="Liu J."/>
        </authorList>
    </citation>
    <scope>NUCLEOTIDE SEQUENCE [LARGE SCALE GENOMIC DNA]</scope>
    <source>
        <strain evidence="1 2">B2.3</strain>
    </source>
</reference>
<dbReference type="Proteomes" id="UP000278398">
    <property type="component" value="Unassembled WGS sequence"/>
</dbReference>
<dbReference type="Pfam" id="PF03567">
    <property type="entry name" value="Sulfotransfer_2"/>
    <property type="match status" value="1"/>
</dbReference>
<evidence type="ECO:0000313" key="1">
    <source>
        <dbReference type="EMBL" id="RST87537.1"/>
    </source>
</evidence>
<gene>
    <name evidence="1" type="ORF">EJC49_04750</name>
</gene>
<dbReference type="OrthoDB" id="288532at2"/>
<proteinExistence type="predicted"/>
<dbReference type="InterPro" id="IPR027417">
    <property type="entry name" value="P-loop_NTPase"/>
</dbReference>
<evidence type="ECO:0000313" key="2">
    <source>
        <dbReference type="Proteomes" id="UP000278398"/>
    </source>
</evidence>
<sequence length="218" mass="25495">MEAICPVLARRQKRLMPVFDINGRRILFIHIPKNAGTSVSEYLGRHAPKRFDMPMQVYGRRLRPRHLHGAALEQIFFAGMFDYAFMVVRNPLSRILSEYSYQRKQVGFHWQNFVGFDRWLDYSLQRRARNAWFRENHFRPQTEFECFGCETFRIEDGLDRIIPRLREATGARLDGGFKHDNVSAKSQVAPSERSLARIVETYRGDFARYGYDLPGGAG</sequence>
<protein>
    <recommendedName>
        <fullName evidence="3">Sulfotransferase family protein</fullName>
    </recommendedName>
</protein>
<dbReference type="AlphaFoldDB" id="A0A429Z1H1"/>
<keyword evidence="2" id="KW-1185">Reference proteome</keyword>
<dbReference type="Gene3D" id="3.40.50.300">
    <property type="entry name" value="P-loop containing nucleotide triphosphate hydrolases"/>
    <property type="match status" value="1"/>
</dbReference>